<dbReference type="EMBL" id="JARIHO010000031">
    <property type="protein sequence ID" value="KAJ7336083.1"/>
    <property type="molecule type" value="Genomic_DNA"/>
</dbReference>
<dbReference type="InterPro" id="IPR027417">
    <property type="entry name" value="P-loop_NTPase"/>
</dbReference>
<evidence type="ECO:0000313" key="2">
    <source>
        <dbReference type="Proteomes" id="UP001218218"/>
    </source>
</evidence>
<dbReference type="AlphaFoldDB" id="A0AAD7EMJ7"/>
<comment type="caution">
    <text evidence="1">The sequence shown here is derived from an EMBL/GenBank/DDBJ whole genome shotgun (WGS) entry which is preliminary data.</text>
</comment>
<reference evidence="1" key="1">
    <citation type="submission" date="2023-03" db="EMBL/GenBank/DDBJ databases">
        <title>Massive genome expansion in bonnet fungi (Mycena s.s.) driven by repeated elements and novel gene families across ecological guilds.</title>
        <authorList>
            <consortium name="Lawrence Berkeley National Laboratory"/>
            <person name="Harder C.B."/>
            <person name="Miyauchi S."/>
            <person name="Viragh M."/>
            <person name="Kuo A."/>
            <person name="Thoen E."/>
            <person name="Andreopoulos B."/>
            <person name="Lu D."/>
            <person name="Skrede I."/>
            <person name="Drula E."/>
            <person name="Henrissat B."/>
            <person name="Morin E."/>
            <person name="Kohler A."/>
            <person name="Barry K."/>
            <person name="LaButti K."/>
            <person name="Morin E."/>
            <person name="Salamov A."/>
            <person name="Lipzen A."/>
            <person name="Mereny Z."/>
            <person name="Hegedus B."/>
            <person name="Baldrian P."/>
            <person name="Stursova M."/>
            <person name="Weitz H."/>
            <person name="Taylor A."/>
            <person name="Grigoriev I.V."/>
            <person name="Nagy L.G."/>
            <person name="Martin F."/>
            <person name="Kauserud H."/>
        </authorList>
    </citation>
    <scope>NUCLEOTIDE SEQUENCE</scope>
    <source>
        <strain evidence="1">CBHHK002</strain>
    </source>
</reference>
<evidence type="ECO:0008006" key="3">
    <source>
        <dbReference type="Google" id="ProtNLM"/>
    </source>
</evidence>
<organism evidence="1 2">
    <name type="scientific">Mycena albidolilacea</name>
    <dbReference type="NCBI Taxonomy" id="1033008"/>
    <lineage>
        <taxon>Eukaryota</taxon>
        <taxon>Fungi</taxon>
        <taxon>Dikarya</taxon>
        <taxon>Basidiomycota</taxon>
        <taxon>Agaricomycotina</taxon>
        <taxon>Agaricomycetes</taxon>
        <taxon>Agaricomycetidae</taxon>
        <taxon>Agaricales</taxon>
        <taxon>Marasmiineae</taxon>
        <taxon>Mycenaceae</taxon>
        <taxon>Mycena</taxon>
    </lineage>
</organism>
<sequence>MGKTALAITALHDEQVANKYPTRHFIPCDSAQTNDSLVATIASHLGLEASRGSERHVVHHLTMQPPALLMLDNFETPWEPVAGRAKVEEFLSLLTDIPHVALLVTMRGAERPLKVRWTHPFLPPLRPLTSSAAHQTFIEIADEIHDDIEVSRLLEITDNIPLAVQLVARVASTEGCQATLMRWKQEKTAILSTGHDKRSNLEISIMLSLSSPRILSVPHAVDLLSLMALLSDGVSDTDLVQSELPIPTVWKCKATLVRTSLAYVDHVGRLKVLAPIREYICTTRPPSPHLV</sequence>
<dbReference type="Proteomes" id="UP001218218">
    <property type="component" value="Unassembled WGS sequence"/>
</dbReference>
<keyword evidence="2" id="KW-1185">Reference proteome</keyword>
<proteinExistence type="predicted"/>
<evidence type="ECO:0000313" key="1">
    <source>
        <dbReference type="EMBL" id="KAJ7336083.1"/>
    </source>
</evidence>
<gene>
    <name evidence="1" type="ORF">DFH08DRAFT_784229</name>
</gene>
<dbReference type="Gene3D" id="3.40.50.300">
    <property type="entry name" value="P-loop containing nucleotide triphosphate hydrolases"/>
    <property type="match status" value="1"/>
</dbReference>
<dbReference type="SUPFAM" id="SSF52540">
    <property type="entry name" value="P-loop containing nucleoside triphosphate hydrolases"/>
    <property type="match status" value="1"/>
</dbReference>
<protein>
    <recommendedName>
        <fullName evidence="3">NACHT domain-containing protein</fullName>
    </recommendedName>
</protein>
<name>A0AAD7EMJ7_9AGAR</name>
<accession>A0AAD7EMJ7</accession>